<protein>
    <submittedName>
        <fullName evidence="6">Uncharacterized protein</fullName>
    </submittedName>
</protein>
<dbReference type="Proteomes" id="UP000251314">
    <property type="component" value="Unassembled WGS sequence"/>
</dbReference>
<dbReference type="EMBL" id="RCMK01000055">
    <property type="protein sequence ID" value="KAG2951246.1"/>
    <property type="molecule type" value="Genomic_DNA"/>
</dbReference>
<reference evidence="6 7" key="1">
    <citation type="submission" date="2018-01" db="EMBL/GenBank/DDBJ databases">
        <title>Draft genome of the strawberry crown rot pathogen Phytophthora cactorum.</title>
        <authorList>
            <person name="Armitage A.D."/>
            <person name="Lysoe E."/>
            <person name="Nellist C.F."/>
            <person name="Harrison R.J."/>
            <person name="Brurberg M.B."/>
        </authorList>
    </citation>
    <scope>NUCLEOTIDE SEQUENCE [LARGE SCALE GENOMIC DNA]</scope>
    <source>
        <strain evidence="6 7">10300</strain>
    </source>
</reference>
<evidence type="ECO:0000313" key="4">
    <source>
        <dbReference type="EMBL" id="KAG3000852.1"/>
    </source>
</evidence>
<proteinExistence type="predicted"/>
<evidence type="ECO:0000313" key="1">
    <source>
        <dbReference type="EMBL" id="KAG2869407.1"/>
    </source>
</evidence>
<dbReference type="Proteomes" id="UP000736787">
    <property type="component" value="Unassembled WGS sequence"/>
</dbReference>
<dbReference type="VEuPathDB" id="FungiDB:PC110_g7527"/>
<dbReference type="AlphaFoldDB" id="A0A329SKF9"/>
<name>A0A329SKF9_9STRA</name>
<evidence type="ECO:0000313" key="3">
    <source>
        <dbReference type="EMBL" id="KAG2951246.1"/>
    </source>
</evidence>
<accession>A0A329SKF9</accession>
<evidence type="ECO:0000313" key="6">
    <source>
        <dbReference type="EMBL" id="RAW36188.1"/>
    </source>
</evidence>
<dbReference type="Proteomes" id="UP000774804">
    <property type="component" value="Unassembled WGS sequence"/>
</dbReference>
<dbReference type="EMBL" id="RCMV01000003">
    <property type="protein sequence ID" value="KAG3229249.1"/>
    <property type="molecule type" value="Genomic_DNA"/>
</dbReference>
<sequence length="55" mass="5968">MTAGVGASLWMAMLGERYDDKTGMFSFGVVMSELDVHTLPYSQAKRKSSNSAGLH</sequence>
<organism evidence="6 7">
    <name type="scientific">Phytophthora cactorum</name>
    <dbReference type="NCBI Taxonomy" id="29920"/>
    <lineage>
        <taxon>Eukaryota</taxon>
        <taxon>Sar</taxon>
        <taxon>Stramenopiles</taxon>
        <taxon>Oomycota</taxon>
        <taxon>Peronosporomycetes</taxon>
        <taxon>Peronosporales</taxon>
        <taxon>Peronosporaceae</taxon>
        <taxon>Phytophthora</taxon>
    </lineage>
</organism>
<evidence type="ECO:0000313" key="7">
    <source>
        <dbReference type="Proteomes" id="UP000251314"/>
    </source>
</evidence>
<dbReference type="EMBL" id="RCML01000001">
    <property type="protein sequence ID" value="KAG3000852.1"/>
    <property type="molecule type" value="Genomic_DNA"/>
</dbReference>
<dbReference type="Proteomes" id="UP000760860">
    <property type="component" value="Unassembled WGS sequence"/>
</dbReference>
<keyword evidence="7" id="KW-1185">Reference proteome</keyword>
<dbReference type="EMBL" id="MJFZ01000146">
    <property type="protein sequence ID" value="RAW36188.1"/>
    <property type="molecule type" value="Genomic_DNA"/>
</dbReference>
<dbReference type="Proteomes" id="UP000697107">
    <property type="component" value="Unassembled WGS sequence"/>
</dbReference>
<evidence type="ECO:0000313" key="5">
    <source>
        <dbReference type="EMBL" id="KAG3229249.1"/>
    </source>
</evidence>
<dbReference type="EMBL" id="RCMI01000003">
    <property type="protein sequence ID" value="KAG2944498.1"/>
    <property type="molecule type" value="Genomic_DNA"/>
</dbReference>
<dbReference type="EMBL" id="RCMG01000002">
    <property type="protein sequence ID" value="KAG2869407.1"/>
    <property type="molecule type" value="Genomic_DNA"/>
</dbReference>
<gene>
    <name evidence="6" type="ORF">PC110_g7527</name>
    <name evidence="1" type="ORF">PC113_g226</name>
    <name evidence="2" type="ORF">PC115_g329</name>
    <name evidence="3" type="ORF">PC117_g3768</name>
    <name evidence="4" type="ORF">PC118_g119</name>
    <name evidence="5" type="ORF">PC129_g222</name>
</gene>
<dbReference type="OrthoDB" id="193416at2759"/>
<comment type="caution">
    <text evidence="6">The sequence shown here is derived from an EMBL/GenBank/DDBJ whole genome shotgun (WGS) entry which is preliminary data.</text>
</comment>
<evidence type="ECO:0000313" key="2">
    <source>
        <dbReference type="EMBL" id="KAG2944498.1"/>
    </source>
</evidence>
<reference evidence="5" key="2">
    <citation type="submission" date="2018-05" db="EMBL/GenBank/DDBJ databases">
        <title>Effector identification in a new, highly contiguous assembly of the strawberry crown rot pathogen Phytophthora cactorum.</title>
        <authorList>
            <person name="Armitage A.D."/>
            <person name="Nellist C.F."/>
            <person name="Bates H."/>
            <person name="Vickerstaff R.J."/>
            <person name="Harrison R.J."/>
        </authorList>
    </citation>
    <scope>NUCLEOTIDE SEQUENCE</scope>
    <source>
        <strain evidence="1">15-7</strain>
        <strain evidence="2">4032</strain>
        <strain evidence="3">4040</strain>
        <strain evidence="4">P415</strain>
        <strain evidence="5">P421</strain>
    </source>
</reference>
<dbReference type="Proteomes" id="UP000735874">
    <property type="component" value="Unassembled WGS sequence"/>
</dbReference>